<dbReference type="Pfam" id="PF12895">
    <property type="entry name" value="ANAPC3"/>
    <property type="match status" value="1"/>
</dbReference>
<keyword evidence="1" id="KW-0677">Repeat</keyword>
<reference evidence="3" key="1">
    <citation type="submission" date="2018-06" db="EMBL/GenBank/DDBJ databases">
        <authorList>
            <person name="Zhirakovskaya E."/>
        </authorList>
    </citation>
    <scope>NUCLEOTIDE SEQUENCE</scope>
</reference>
<dbReference type="Gene3D" id="1.25.40.10">
    <property type="entry name" value="Tetratricopeptide repeat domain"/>
    <property type="match status" value="1"/>
</dbReference>
<proteinExistence type="predicted"/>
<dbReference type="InterPro" id="IPR019734">
    <property type="entry name" value="TPR_rpt"/>
</dbReference>
<dbReference type="Pfam" id="PF13181">
    <property type="entry name" value="TPR_8"/>
    <property type="match status" value="2"/>
</dbReference>
<keyword evidence="2" id="KW-0802">TPR repeat</keyword>
<dbReference type="GO" id="GO:0061512">
    <property type="term" value="P:protein localization to cilium"/>
    <property type="evidence" value="ECO:0007669"/>
    <property type="project" value="TreeGrafter"/>
</dbReference>
<dbReference type="GO" id="GO:0060271">
    <property type="term" value="P:cilium assembly"/>
    <property type="evidence" value="ECO:0007669"/>
    <property type="project" value="TreeGrafter"/>
</dbReference>
<sequence>MTEKEIRNTYNEICRFISERSLKIAFDLLEKLIAEANVGQFRDQHLNLKQTYHYMLQYTVEGIKDPERQKIYRNLIVSTFELSDKVVESLLSKYSASFEYEKKRGLPNLYINGFDEYLKKLENLYTEKGLQALIKETASGDRGGGKLQAGQHQSFFVLFYHIWFRDTLPDYELEPLRNLFMSKHIPTHYKAIIITSLTFSLFRFFDENKFALLFEVYETGNEDEEARQRALVGLLINLYYYDLRMPFYPEITGRLKILYEGPGFKNNLEKVILQFIRSKETEKIRRMITDEILPEMIKISPNIRNKLNIENLMDEGSIEDKNPEWEEIFKDSPGIMDKMEEFAKLQMEGADVFLSSFSMLKNFPFFGELANWFMPFFKENPEMRIDSGASGKTNQKFIETLMHSPVLCNSDKYSFFLSIRNIPEENKEMIANAIKAEMDQFNELEKEEELIAPGKKGEIISNQYIQDLYRFFKLHPHKGSFEDIFSWRLNFHDKNSFRNILREDVKVLRNIAEYYFKKNYFTEASAIFESLNSANTSGELLQKIGYCYQKGGNYEKALDAYLKAELFDLNKVWNLKKIALCYRNLKNPQKALEYYMQASQLDDKNLNTQISIGYCYFDLTQYEEALKCFFKVEYLSPGNKKVWRPIAWCSFLAGKLKQAEKYCKKLIEDTPNKYDLMNMGHIQWSLGNRKKALDFYKRSIKESDFSEAEFIAAFEEDLQHLLKQGIDAEDVPIMLDQLRYFLEE</sequence>
<dbReference type="GO" id="GO:0036064">
    <property type="term" value="C:ciliary basal body"/>
    <property type="evidence" value="ECO:0007669"/>
    <property type="project" value="TreeGrafter"/>
</dbReference>
<dbReference type="PANTHER" id="PTHR44186">
    <property type="match status" value="1"/>
</dbReference>
<dbReference type="AlphaFoldDB" id="A0A3B0TVN2"/>
<organism evidence="3">
    <name type="scientific">hydrothermal vent metagenome</name>
    <dbReference type="NCBI Taxonomy" id="652676"/>
    <lineage>
        <taxon>unclassified sequences</taxon>
        <taxon>metagenomes</taxon>
        <taxon>ecological metagenomes</taxon>
    </lineage>
</organism>
<dbReference type="PANTHER" id="PTHR44186:SF1">
    <property type="entry name" value="BARDET-BIEDL SYNDROME 4 PROTEIN"/>
    <property type="match status" value="1"/>
</dbReference>
<dbReference type="InterPro" id="IPR011990">
    <property type="entry name" value="TPR-like_helical_dom_sf"/>
</dbReference>
<gene>
    <name evidence="3" type="ORF">MNBD_BACTEROID01-1905</name>
</gene>
<protein>
    <submittedName>
        <fullName evidence="3">Uncharacterized protein</fullName>
    </submittedName>
</protein>
<evidence type="ECO:0000256" key="2">
    <source>
        <dbReference type="ARBA" id="ARBA00022803"/>
    </source>
</evidence>
<dbReference type="SUPFAM" id="SSF48452">
    <property type="entry name" value="TPR-like"/>
    <property type="match status" value="2"/>
</dbReference>
<evidence type="ECO:0000313" key="3">
    <source>
        <dbReference type="EMBL" id="VAW20810.1"/>
    </source>
</evidence>
<name>A0A3B0TVN2_9ZZZZ</name>
<evidence type="ECO:0000256" key="1">
    <source>
        <dbReference type="ARBA" id="ARBA00022737"/>
    </source>
</evidence>
<dbReference type="EMBL" id="UOEP01000129">
    <property type="protein sequence ID" value="VAW20810.1"/>
    <property type="molecule type" value="Genomic_DNA"/>
</dbReference>
<dbReference type="PROSITE" id="PS50005">
    <property type="entry name" value="TPR"/>
    <property type="match status" value="2"/>
</dbReference>
<accession>A0A3B0TVN2</accession>
<dbReference type="SMART" id="SM00028">
    <property type="entry name" value="TPR"/>
    <property type="match status" value="4"/>
</dbReference>